<reference evidence="2 3" key="1">
    <citation type="submission" date="2014-04" db="EMBL/GenBank/DDBJ databases">
        <title>A comprehensive comparison of genomes of Erythrobacter spp. strains.</title>
        <authorList>
            <person name="Zheng Q."/>
        </authorList>
    </citation>
    <scope>NUCLEOTIDE SEQUENCE [LARGE SCALE GENOMIC DNA]</scope>
    <source>
        <strain evidence="2 3">DSM 6997</strain>
    </source>
</reference>
<protein>
    <submittedName>
        <fullName evidence="2">Uncharacterized protein</fullName>
    </submittedName>
</protein>
<evidence type="ECO:0000313" key="3">
    <source>
        <dbReference type="Proteomes" id="UP000027647"/>
    </source>
</evidence>
<dbReference type="AlphaFoldDB" id="A0A074MZR9"/>
<comment type="caution">
    <text evidence="2">The sequence shown here is derived from an EMBL/GenBank/DDBJ whole genome shotgun (WGS) entry which is preliminary data.</text>
</comment>
<name>A0A074MZR9_ERYLO</name>
<feature type="region of interest" description="Disordered" evidence="1">
    <location>
        <begin position="63"/>
        <end position="94"/>
    </location>
</feature>
<proteinExistence type="predicted"/>
<evidence type="ECO:0000313" key="2">
    <source>
        <dbReference type="EMBL" id="KEO91097.1"/>
    </source>
</evidence>
<keyword evidence="3" id="KW-1185">Reference proteome</keyword>
<sequence length="94" mass="10254">MMIAMTITCLFVIAALATGLTLLDNWLQARAAFWSVFREQQLLDAGFVPQLEASEIRLRQPLHRSARRAPASRARQSGFGGAKRSNLGGVQAIG</sequence>
<accession>A0A074MZR9</accession>
<dbReference type="EMBL" id="JMIW01000001">
    <property type="protein sequence ID" value="KEO91097.1"/>
    <property type="molecule type" value="Genomic_DNA"/>
</dbReference>
<dbReference type="OrthoDB" id="7392266at2"/>
<dbReference type="Proteomes" id="UP000027647">
    <property type="component" value="Unassembled WGS sequence"/>
</dbReference>
<dbReference type="RefSeq" id="WP_034957334.1">
    <property type="nucleotide sequence ID" value="NZ_JMIW01000001.1"/>
</dbReference>
<evidence type="ECO:0000256" key="1">
    <source>
        <dbReference type="SAM" id="MobiDB-lite"/>
    </source>
</evidence>
<organism evidence="2 3">
    <name type="scientific">Erythrobacter longus</name>
    <dbReference type="NCBI Taxonomy" id="1044"/>
    <lineage>
        <taxon>Bacteria</taxon>
        <taxon>Pseudomonadati</taxon>
        <taxon>Pseudomonadota</taxon>
        <taxon>Alphaproteobacteria</taxon>
        <taxon>Sphingomonadales</taxon>
        <taxon>Erythrobacteraceae</taxon>
        <taxon>Erythrobacter/Porphyrobacter group</taxon>
        <taxon>Erythrobacter</taxon>
    </lineage>
</organism>
<gene>
    <name evidence="2" type="ORF">EH31_00080</name>
</gene>